<keyword evidence="1" id="KW-0812">Transmembrane</keyword>
<feature type="transmembrane region" description="Helical" evidence="1">
    <location>
        <begin position="61"/>
        <end position="82"/>
    </location>
</feature>
<dbReference type="InterPro" id="IPR036259">
    <property type="entry name" value="MFS_trans_sf"/>
</dbReference>
<gene>
    <name evidence="2" type="ORF">SAMN06265219_10256</name>
</gene>
<name>A0A521B660_9BACT</name>
<feature type="transmembrane region" description="Helical" evidence="1">
    <location>
        <begin position="550"/>
        <end position="573"/>
    </location>
</feature>
<evidence type="ECO:0000256" key="1">
    <source>
        <dbReference type="SAM" id="Phobius"/>
    </source>
</evidence>
<proteinExistence type="predicted"/>
<keyword evidence="1" id="KW-0472">Membrane</keyword>
<accession>A0A521B660</accession>
<feature type="transmembrane region" description="Helical" evidence="1">
    <location>
        <begin position="102"/>
        <end position="135"/>
    </location>
</feature>
<evidence type="ECO:0000313" key="3">
    <source>
        <dbReference type="Proteomes" id="UP000317557"/>
    </source>
</evidence>
<feature type="transmembrane region" description="Helical" evidence="1">
    <location>
        <begin position="36"/>
        <end position="54"/>
    </location>
</feature>
<reference evidence="2 3" key="1">
    <citation type="submission" date="2017-05" db="EMBL/GenBank/DDBJ databases">
        <authorList>
            <person name="Varghese N."/>
            <person name="Submissions S."/>
        </authorList>
    </citation>
    <scope>NUCLEOTIDE SEQUENCE [LARGE SCALE GENOMIC DNA]</scope>
    <source>
        <strain evidence="2 3">DSM 21985</strain>
    </source>
</reference>
<dbReference type="EMBL" id="FXTP01000002">
    <property type="protein sequence ID" value="SMO42592.1"/>
    <property type="molecule type" value="Genomic_DNA"/>
</dbReference>
<feature type="transmembrane region" description="Helical" evidence="1">
    <location>
        <begin position="617"/>
        <end position="639"/>
    </location>
</feature>
<sequence>MILSLAILGLSCGSIFAYYRLNTSDKDKLIPVLRNIQLGLAGSLGVFIVAVTSFSFITNHLVYFFLLVIPFFLAGLFYAKVFETYAAESFTVYAADLAGAAIGSVAAILAISALGPVNGVLLLAALIICSALSLVGSKWPKAAVTGLFVLAIAGGGWIIFSGHNTFMDRIPIGDFPEKDFHHTYPDQFTQSIITDSRWSVYGRADLVEYSHQNVVRHLFVDGAAGTQMLRFNGNLSEQDPVLSNLLLESSSFIPYVLLKPEEKDNMLVIGPGGGKEVLGGLVTGVRQITGVEINPDFVEIVKDQRAFNGGIYTDFPNVEILVGEGRQYVKQKPQLFDVLVMALPSTQQLQSIDNYALSENFLLTVEAIRDYMDILTPEGQMIFTVHNPWELKRLIATAMTAFGERGVEPNELLNHMIIFETDYAPTVVIKKQPYSTQDLQGVMQTLSRLRENAPQVTYVPDQWRSLPNTTVNDFLQDIRTGRSGLQTVVENQQYDVTPVYDDSPYFYKIEPGIPEMFNKLFFAILAAGLLIIALPFMSISKKLVKSQKRYIQKVLLLFTAIGIGFMVIEITLFQKLVLYLGSPTISLSILLSSLLIGMGVGSLTGKKIYRDRIETRILVVSGLVVIAGVFVILLYPYLLEKLLIFDVIVRATTAFILLLPFGYLLGILFPSFIQLLEKAEMEEYVPWMYGVNGAMSVLGSVLAVMLSMIFGYTPAFLIGLGFYLLVLLLMFLKRDEG</sequence>
<dbReference type="InterPro" id="IPR029063">
    <property type="entry name" value="SAM-dependent_MTases_sf"/>
</dbReference>
<keyword evidence="1" id="KW-1133">Transmembrane helix</keyword>
<dbReference type="Gene3D" id="3.40.50.150">
    <property type="entry name" value="Vaccinia Virus protein VP39"/>
    <property type="match status" value="1"/>
</dbReference>
<feature type="transmembrane region" description="Helical" evidence="1">
    <location>
        <begin position="687"/>
        <end position="709"/>
    </location>
</feature>
<protein>
    <recommendedName>
        <fullName evidence="4">Spermine/spermidine synthase</fullName>
    </recommendedName>
</protein>
<keyword evidence="3" id="KW-1185">Reference proteome</keyword>
<feature type="transmembrane region" description="Helical" evidence="1">
    <location>
        <begin position="520"/>
        <end position="538"/>
    </location>
</feature>
<feature type="transmembrane region" description="Helical" evidence="1">
    <location>
        <begin position="585"/>
        <end position="605"/>
    </location>
</feature>
<dbReference type="CDD" id="cd02440">
    <property type="entry name" value="AdoMet_MTases"/>
    <property type="match status" value="1"/>
</dbReference>
<dbReference type="AlphaFoldDB" id="A0A521B660"/>
<dbReference type="SUPFAM" id="SSF103473">
    <property type="entry name" value="MFS general substrate transporter"/>
    <property type="match status" value="1"/>
</dbReference>
<feature type="transmembrane region" description="Helical" evidence="1">
    <location>
        <begin position="651"/>
        <end position="675"/>
    </location>
</feature>
<evidence type="ECO:0000313" key="2">
    <source>
        <dbReference type="EMBL" id="SMO42592.1"/>
    </source>
</evidence>
<feature type="transmembrane region" description="Helical" evidence="1">
    <location>
        <begin position="142"/>
        <end position="160"/>
    </location>
</feature>
<dbReference type="Proteomes" id="UP000317557">
    <property type="component" value="Unassembled WGS sequence"/>
</dbReference>
<dbReference type="SUPFAM" id="SSF53335">
    <property type="entry name" value="S-adenosyl-L-methionine-dependent methyltransferases"/>
    <property type="match status" value="1"/>
</dbReference>
<feature type="transmembrane region" description="Helical" evidence="1">
    <location>
        <begin position="715"/>
        <end position="732"/>
    </location>
</feature>
<dbReference type="Gene3D" id="1.20.1250.20">
    <property type="entry name" value="MFS general substrate transporter like domains"/>
    <property type="match status" value="1"/>
</dbReference>
<organism evidence="2 3">
    <name type="scientific">Gracilimonas mengyeensis</name>
    <dbReference type="NCBI Taxonomy" id="1302730"/>
    <lineage>
        <taxon>Bacteria</taxon>
        <taxon>Pseudomonadati</taxon>
        <taxon>Balneolota</taxon>
        <taxon>Balneolia</taxon>
        <taxon>Balneolales</taxon>
        <taxon>Balneolaceae</taxon>
        <taxon>Gracilimonas</taxon>
    </lineage>
</organism>
<evidence type="ECO:0008006" key="4">
    <source>
        <dbReference type="Google" id="ProtNLM"/>
    </source>
</evidence>